<evidence type="ECO:0000313" key="2">
    <source>
        <dbReference type="WBParaSite" id="nRc.2.0.1.t16208-RA"/>
    </source>
</evidence>
<keyword evidence="1" id="KW-1185">Reference proteome</keyword>
<name>A0A915IPT6_ROMCU</name>
<accession>A0A915IPT6</accession>
<evidence type="ECO:0000313" key="1">
    <source>
        <dbReference type="Proteomes" id="UP000887565"/>
    </source>
</evidence>
<sequence>MARVEEDLMRSSFEKAKQAEIEATVDGVKALEKEVQLLIKVIESGQDCEKETEVDQQKRI</sequence>
<protein>
    <submittedName>
        <fullName evidence="2">Uncharacterized protein</fullName>
    </submittedName>
</protein>
<dbReference type="WBParaSite" id="nRc.2.0.1.t16208-RA">
    <property type="protein sequence ID" value="nRc.2.0.1.t16208-RA"/>
    <property type="gene ID" value="nRc.2.0.1.g16208"/>
</dbReference>
<dbReference type="Proteomes" id="UP000887565">
    <property type="component" value="Unplaced"/>
</dbReference>
<dbReference type="AlphaFoldDB" id="A0A915IPT6"/>
<reference evidence="2" key="1">
    <citation type="submission" date="2022-11" db="UniProtKB">
        <authorList>
            <consortium name="WormBaseParasite"/>
        </authorList>
    </citation>
    <scope>IDENTIFICATION</scope>
</reference>
<proteinExistence type="predicted"/>
<organism evidence="1 2">
    <name type="scientific">Romanomermis culicivorax</name>
    <name type="common">Nematode worm</name>
    <dbReference type="NCBI Taxonomy" id="13658"/>
    <lineage>
        <taxon>Eukaryota</taxon>
        <taxon>Metazoa</taxon>
        <taxon>Ecdysozoa</taxon>
        <taxon>Nematoda</taxon>
        <taxon>Enoplea</taxon>
        <taxon>Dorylaimia</taxon>
        <taxon>Mermithida</taxon>
        <taxon>Mermithoidea</taxon>
        <taxon>Mermithidae</taxon>
        <taxon>Romanomermis</taxon>
    </lineage>
</organism>